<evidence type="ECO:0000313" key="3">
    <source>
        <dbReference type="Proteomes" id="UP000076088"/>
    </source>
</evidence>
<reference evidence="3" key="1">
    <citation type="submission" date="2015-11" db="EMBL/GenBank/DDBJ databases">
        <title>Complete genome sequence of a polyethylene-glycol degrader Sphingopyxis macrogoltabida 203N (NBRC 111659).</title>
        <authorList>
            <person name="Yoshiyuki O."/>
            <person name="Shouta N."/>
            <person name="Nagata Y."/>
            <person name="Numata M."/>
            <person name="Tsuchikane K."/>
            <person name="Hosoyama A."/>
            <person name="Yamazoe A."/>
            <person name="Tsuda M."/>
            <person name="Fujita N."/>
            <person name="Kawai F."/>
        </authorList>
    </citation>
    <scope>NUCLEOTIDE SEQUENCE [LARGE SCALE GENOMIC DNA]</scope>
    <source>
        <strain evidence="3">203N</strain>
    </source>
</reference>
<keyword evidence="3" id="KW-1185">Reference proteome</keyword>
<feature type="region of interest" description="Disordered" evidence="1">
    <location>
        <begin position="1"/>
        <end position="36"/>
    </location>
</feature>
<evidence type="ECO:0000256" key="1">
    <source>
        <dbReference type="SAM" id="MobiDB-lite"/>
    </source>
</evidence>
<organism evidence="2 3">
    <name type="scientific">Sphingopyxis macrogoltabida</name>
    <name type="common">Sphingomonas macrogoltabidus</name>
    <dbReference type="NCBI Taxonomy" id="33050"/>
    <lineage>
        <taxon>Bacteria</taxon>
        <taxon>Pseudomonadati</taxon>
        <taxon>Pseudomonadota</taxon>
        <taxon>Alphaproteobacteria</taxon>
        <taxon>Sphingomonadales</taxon>
        <taxon>Sphingomonadaceae</taxon>
        <taxon>Sphingopyxis</taxon>
    </lineage>
</organism>
<sequence>MCMPKAPKVPPPPAQRQAMKEPEYKSAAIDDPMRRRRGYAALMTRAAPSLNAPMTTSTLGG</sequence>
<evidence type="ECO:0000313" key="2">
    <source>
        <dbReference type="EMBL" id="AMU91601.1"/>
    </source>
</evidence>
<reference evidence="2 3" key="2">
    <citation type="journal article" date="2016" name="Genome Announc.">
        <title>Complete Genome Sequence of Sphingopyxis macrogoltabida Strain 203N (NBRC 111659), a Polyethylene Glycol Degrader.</title>
        <authorList>
            <person name="Ohtsubo Y."/>
            <person name="Nonoyama S."/>
            <person name="Nagata Y."/>
            <person name="Numata M."/>
            <person name="Tsuchikane K."/>
            <person name="Hosoyama A."/>
            <person name="Yamazoe A."/>
            <person name="Tsuda M."/>
            <person name="Fujita N."/>
            <person name="Kawai F."/>
        </authorList>
    </citation>
    <scope>NUCLEOTIDE SEQUENCE [LARGE SCALE GENOMIC DNA]</scope>
    <source>
        <strain evidence="2 3">203N</strain>
    </source>
</reference>
<gene>
    <name evidence="2" type="ORF">ATM17_21535</name>
</gene>
<dbReference type="Proteomes" id="UP000076088">
    <property type="component" value="Chromosome"/>
</dbReference>
<accession>A0AAC9FGJ1</accession>
<dbReference type="EMBL" id="CP013344">
    <property type="protein sequence ID" value="AMU91601.1"/>
    <property type="molecule type" value="Genomic_DNA"/>
</dbReference>
<proteinExistence type="predicted"/>
<protein>
    <submittedName>
        <fullName evidence="2">Uncharacterized protein</fullName>
    </submittedName>
</protein>
<dbReference type="KEGG" id="smaz:LH19_20955"/>
<name>A0AAC9FGJ1_SPHMC</name>
<dbReference type="AlphaFoldDB" id="A0AAC9FGJ1"/>